<protein>
    <recommendedName>
        <fullName evidence="5">TAM domain methyltransferase</fullName>
    </recommendedName>
</protein>
<dbReference type="AlphaFoldDB" id="A0A9W4RKM2"/>
<dbReference type="InterPro" id="IPR029063">
    <property type="entry name" value="SAM-dependent_MTases_sf"/>
</dbReference>
<dbReference type="Pfam" id="PF13489">
    <property type="entry name" value="Methyltransf_23"/>
    <property type="match status" value="1"/>
</dbReference>
<dbReference type="Proteomes" id="UP001152533">
    <property type="component" value="Unassembled WGS sequence"/>
</dbReference>
<dbReference type="SUPFAM" id="SSF53335">
    <property type="entry name" value="S-adenosyl-L-methionine-dependent methyltransferases"/>
    <property type="match status" value="1"/>
</dbReference>
<evidence type="ECO:0000256" key="2">
    <source>
        <dbReference type="SAM" id="MobiDB-lite"/>
    </source>
</evidence>
<dbReference type="PANTHER" id="PTHR43591:SF31">
    <property type="entry name" value="LAEA-LIKE, PUTATIVE (AFU_ORTHOLOGUE AFUA_8G01930)-RELATED"/>
    <property type="match status" value="1"/>
</dbReference>
<accession>A0A9W4RKM2</accession>
<evidence type="ECO:0008006" key="5">
    <source>
        <dbReference type="Google" id="ProtNLM"/>
    </source>
</evidence>
<dbReference type="PANTHER" id="PTHR43591">
    <property type="entry name" value="METHYLTRANSFERASE"/>
    <property type="match status" value="1"/>
</dbReference>
<dbReference type="Gene3D" id="3.40.50.150">
    <property type="entry name" value="Vaccinia Virus protein VP39"/>
    <property type="match status" value="1"/>
</dbReference>
<feature type="region of interest" description="Disordered" evidence="2">
    <location>
        <begin position="1"/>
        <end position="56"/>
    </location>
</feature>
<comment type="similarity">
    <text evidence="1">Belongs to the methyltransferase superfamily. LaeA methyltransferase family.</text>
</comment>
<dbReference type="CDD" id="cd02440">
    <property type="entry name" value="AdoMet_MTases"/>
    <property type="match status" value="1"/>
</dbReference>
<dbReference type="EMBL" id="CAMGZC010000053">
    <property type="protein sequence ID" value="CAI0642394.1"/>
    <property type="molecule type" value="Genomic_DNA"/>
</dbReference>
<keyword evidence="4" id="KW-1185">Reference proteome</keyword>
<sequence length="401" mass="44895">MVVSPPQSPVSPVSATNAHQRPAESPKAAPTPAPRPEDAFSPPPESSYALASDQEPAPQIEADAVDNSDTDSALGVPFRDSLTSLRSSIRHYQHENGRTYHAMSAGKYFLPNDESEVDRLGRNSPHRIWLTVADCCTDLQHYVMTLTIGGNHCLCPKNMGAKRVLDLGTGTGIWSMEYADAHPDAEVIGVDLSPVQPDLVPANCSFELDDLEKDWTWSRPFDFIFSRMMTGSFADNRSIVYKAFDALEPGGYFEAQDMALPLGCDDGTLSVDSDLWKWVLLVMEGMAKFGRPVTAAEQWKQLMEEAGFEDVVETIYKWPTNRWPRDKHYKDLGMWSLENMDQALEPATLAPLTRALGWSYEEVIVLVSKARKVLRDTSVHAYWPIYIVHGRKPYRRDKSRA</sequence>
<gene>
    <name evidence="3" type="ORF">CGXH109_LOCUS14152</name>
</gene>
<dbReference type="GO" id="GO:0008168">
    <property type="term" value="F:methyltransferase activity"/>
    <property type="evidence" value="ECO:0007669"/>
    <property type="project" value="TreeGrafter"/>
</dbReference>
<name>A0A9W4RKM2_9PEZI</name>
<evidence type="ECO:0000313" key="3">
    <source>
        <dbReference type="EMBL" id="CAI0642394.1"/>
    </source>
</evidence>
<evidence type="ECO:0000313" key="4">
    <source>
        <dbReference type="Proteomes" id="UP001152533"/>
    </source>
</evidence>
<evidence type="ECO:0000256" key="1">
    <source>
        <dbReference type="ARBA" id="ARBA00038158"/>
    </source>
</evidence>
<reference evidence="3" key="1">
    <citation type="submission" date="2022-08" db="EMBL/GenBank/DDBJ databases">
        <authorList>
            <person name="Giroux E."/>
            <person name="Giroux E."/>
        </authorList>
    </citation>
    <scope>NUCLEOTIDE SEQUENCE</scope>
    <source>
        <strain evidence="3">H1091258</strain>
    </source>
</reference>
<comment type="caution">
    <text evidence="3">The sequence shown here is derived from an EMBL/GenBank/DDBJ whole genome shotgun (WGS) entry which is preliminary data.</text>
</comment>
<organism evidence="3 4">
    <name type="scientific">Colletotrichum noveboracense</name>
    <dbReference type="NCBI Taxonomy" id="2664923"/>
    <lineage>
        <taxon>Eukaryota</taxon>
        <taxon>Fungi</taxon>
        <taxon>Dikarya</taxon>
        <taxon>Ascomycota</taxon>
        <taxon>Pezizomycotina</taxon>
        <taxon>Sordariomycetes</taxon>
        <taxon>Hypocreomycetidae</taxon>
        <taxon>Glomerellales</taxon>
        <taxon>Glomerellaceae</taxon>
        <taxon>Colletotrichum</taxon>
        <taxon>Colletotrichum gloeosporioides species complex</taxon>
    </lineage>
</organism>
<feature type="compositionally biased region" description="Low complexity" evidence="2">
    <location>
        <begin position="1"/>
        <end position="14"/>
    </location>
</feature>
<proteinExistence type="inferred from homology"/>